<dbReference type="GO" id="GO:0006694">
    <property type="term" value="P:steroid biosynthetic process"/>
    <property type="evidence" value="ECO:0007669"/>
    <property type="project" value="InterPro"/>
</dbReference>
<dbReference type="EMBL" id="CAJOBC010121057">
    <property type="protein sequence ID" value="CAF4574378.1"/>
    <property type="molecule type" value="Genomic_DNA"/>
</dbReference>
<feature type="domain" description="3-beta hydroxysteroid dehydrogenase/isomerase" evidence="1">
    <location>
        <begin position="19"/>
        <end position="93"/>
    </location>
</feature>
<dbReference type="AlphaFoldDB" id="A0A816EPL5"/>
<dbReference type="GO" id="GO:0016616">
    <property type="term" value="F:oxidoreductase activity, acting on the CH-OH group of donors, NAD or NADP as acceptor"/>
    <property type="evidence" value="ECO:0007669"/>
    <property type="project" value="InterPro"/>
</dbReference>
<evidence type="ECO:0000313" key="2">
    <source>
        <dbReference type="EMBL" id="CAF1649340.1"/>
    </source>
</evidence>
<organism evidence="2 4">
    <name type="scientific">Didymodactylos carnosus</name>
    <dbReference type="NCBI Taxonomy" id="1234261"/>
    <lineage>
        <taxon>Eukaryota</taxon>
        <taxon>Metazoa</taxon>
        <taxon>Spiralia</taxon>
        <taxon>Gnathifera</taxon>
        <taxon>Rotifera</taxon>
        <taxon>Eurotatoria</taxon>
        <taxon>Bdelloidea</taxon>
        <taxon>Philodinida</taxon>
        <taxon>Philodinidae</taxon>
        <taxon>Didymodactylos</taxon>
    </lineage>
</organism>
<dbReference type="InterPro" id="IPR036291">
    <property type="entry name" value="NAD(P)-bd_dom_sf"/>
</dbReference>
<protein>
    <recommendedName>
        <fullName evidence="1">3-beta hydroxysteroid dehydrogenase/isomerase domain-containing protein</fullName>
    </recommendedName>
</protein>
<dbReference type="EMBL" id="CAJNOQ010050728">
    <property type="protein sequence ID" value="CAF1649340.1"/>
    <property type="molecule type" value="Genomic_DNA"/>
</dbReference>
<proteinExistence type="predicted"/>
<gene>
    <name evidence="2" type="ORF">GPM918_LOCUS45415</name>
    <name evidence="3" type="ORF">SRO942_LOCUS47894</name>
</gene>
<accession>A0A816EPL5</accession>
<dbReference type="Proteomes" id="UP000681722">
    <property type="component" value="Unassembled WGS sequence"/>
</dbReference>
<reference evidence="2" key="1">
    <citation type="submission" date="2021-02" db="EMBL/GenBank/DDBJ databases">
        <authorList>
            <person name="Nowell W R."/>
        </authorList>
    </citation>
    <scope>NUCLEOTIDE SEQUENCE</scope>
</reference>
<dbReference type="Pfam" id="PF01073">
    <property type="entry name" value="3Beta_HSD"/>
    <property type="match status" value="1"/>
</dbReference>
<dbReference type="PANTHER" id="PTHR43000">
    <property type="entry name" value="DTDP-D-GLUCOSE 4,6-DEHYDRATASE-RELATED"/>
    <property type="match status" value="1"/>
</dbReference>
<dbReference type="InterPro" id="IPR002225">
    <property type="entry name" value="3Beta_OHSteriod_DH/Estase"/>
</dbReference>
<dbReference type="SUPFAM" id="SSF51735">
    <property type="entry name" value="NAD(P)-binding Rossmann-fold domains"/>
    <property type="match status" value="1"/>
</dbReference>
<evidence type="ECO:0000313" key="4">
    <source>
        <dbReference type="Proteomes" id="UP000663829"/>
    </source>
</evidence>
<sequence length="93" mass="10491">MEQNSSSTSKIFLPPIPSDKFFMCDITDKENITSIIQDNKFNIIIHLAAVLETETIENINRININGTRNVLDACRQTTTVIERVIYASSMTVV</sequence>
<dbReference type="Proteomes" id="UP000663829">
    <property type="component" value="Unassembled WGS sequence"/>
</dbReference>
<keyword evidence="4" id="KW-1185">Reference proteome</keyword>
<feature type="non-terminal residue" evidence="2">
    <location>
        <position position="93"/>
    </location>
</feature>
<evidence type="ECO:0000313" key="3">
    <source>
        <dbReference type="EMBL" id="CAF4574378.1"/>
    </source>
</evidence>
<evidence type="ECO:0000259" key="1">
    <source>
        <dbReference type="Pfam" id="PF01073"/>
    </source>
</evidence>
<dbReference type="Gene3D" id="3.40.50.720">
    <property type="entry name" value="NAD(P)-binding Rossmann-like Domain"/>
    <property type="match status" value="1"/>
</dbReference>
<name>A0A816EPL5_9BILA</name>
<comment type="caution">
    <text evidence="2">The sequence shown here is derived from an EMBL/GenBank/DDBJ whole genome shotgun (WGS) entry which is preliminary data.</text>
</comment>